<protein>
    <submittedName>
        <fullName evidence="1">Uncharacterized protein</fullName>
    </submittedName>
</protein>
<organism evidence="1 2">
    <name type="scientific">Artomyces pyxidatus</name>
    <dbReference type="NCBI Taxonomy" id="48021"/>
    <lineage>
        <taxon>Eukaryota</taxon>
        <taxon>Fungi</taxon>
        <taxon>Dikarya</taxon>
        <taxon>Basidiomycota</taxon>
        <taxon>Agaricomycotina</taxon>
        <taxon>Agaricomycetes</taxon>
        <taxon>Russulales</taxon>
        <taxon>Auriscalpiaceae</taxon>
        <taxon>Artomyces</taxon>
    </lineage>
</organism>
<reference evidence="1" key="1">
    <citation type="submission" date="2021-03" db="EMBL/GenBank/DDBJ databases">
        <authorList>
            <consortium name="DOE Joint Genome Institute"/>
            <person name="Ahrendt S."/>
            <person name="Looney B.P."/>
            <person name="Miyauchi S."/>
            <person name="Morin E."/>
            <person name="Drula E."/>
            <person name="Courty P.E."/>
            <person name="Chicoki N."/>
            <person name="Fauchery L."/>
            <person name="Kohler A."/>
            <person name="Kuo A."/>
            <person name="Labutti K."/>
            <person name="Pangilinan J."/>
            <person name="Lipzen A."/>
            <person name="Riley R."/>
            <person name="Andreopoulos W."/>
            <person name="He G."/>
            <person name="Johnson J."/>
            <person name="Barry K.W."/>
            <person name="Grigoriev I.V."/>
            <person name="Nagy L."/>
            <person name="Hibbett D."/>
            <person name="Henrissat B."/>
            <person name="Matheny P.B."/>
            <person name="Labbe J."/>
            <person name="Martin F."/>
        </authorList>
    </citation>
    <scope>NUCLEOTIDE SEQUENCE</scope>
    <source>
        <strain evidence="1">HHB10654</strain>
    </source>
</reference>
<gene>
    <name evidence="1" type="ORF">BV25DRAFT_1818404</name>
</gene>
<dbReference type="Proteomes" id="UP000814140">
    <property type="component" value="Unassembled WGS sequence"/>
</dbReference>
<sequence>MAALCARRFVLVSSAYWAVSGSDADKEPPAPGVEDTAFFLVADPNARAAASSASLSGTLARHHCTASTISVTVGLPHPAALSPRLLRRWKRCCAPHHTPTPNRYRRIDPYIQLDV</sequence>
<evidence type="ECO:0000313" key="1">
    <source>
        <dbReference type="EMBL" id="KAI0068038.1"/>
    </source>
</evidence>
<feature type="non-terminal residue" evidence="1">
    <location>
        <position position="115"/>
    </location>
</feature>
<proteinExistence type="predicted"/>
<evidence type="ECO:0000313" key="2">
    <source>
        <dbReference type="Proteomes" id="UP000814140"/>
    </source>
</evidence>
<accession>A0ACB8THV7</accession>
<dbReference type="EMBL" id="MU277188">
    <property type="protein sequence ID" value="KAI0068038.1"/>
    <property type="molecule type" value="Genomic_DNA"/>
</dbReference>
<comment type="caution">
    <text evidence="1">The sequence shown here is derived from an EMBL/GenBank/DDBJ whole genome shotgun (WGS) entry which is preliminary data.</text>
</comment>
<keyword evidence="2" id="KW-1185">Reference proteome</keyword>
<reference evidence="1" key="2">
    <citation type="journal article" date="2022" name="New Phytol.">
        <title>Evolutionary transition to the ectomycorrhizal habit in the genomes of a hyperdiverse lineage of mushroom-forming fungi.</title>
        <authorList>
            <person name="Looney B."/>
            <person name="Miyauchi S."/>
            <person name="Morin E."/>
            <person name="Drula E."/>
            <person name="Courty P.E."/>
            <person name="Kohler A."/>
            <person name="Kuo A."/>
            <person name="LaButti K."/>
            <person name="Pangilinan J."/>
            <person name="Lipzen A."/>
            <person name="Riley R."/>
            <person name="Andreopoulos W."/>
            <person name="He G."/>
            <person name="Johnson J."/>
            <person name="Nolan M."/>
            <person name="Tritt A."/>
            <person name="Barry K.W."/>
            <person name="Grigoriev I.V."/>
            <person name="Nagy L.G."/>
            <person name="Hibbett D."/>
            <person name="Henrissat B."/>
            <person name="Matheny P.B."/>
            <person name="Labbe J."/>
            <person name="Martin F.M."/>
        </authorList>
    </citation>
    <scope>NUCLEOTIDE SEQUENCE</scope>
    <source>
        <strain evidence="1">HHB10654</strain>
    </source>
</reference>
<name>A0ACB8THV7_9AGAM</name>